<feature type="region of interest" description="Disordered" evidence="6">
    <location>
        <begin position="277"/>
        <end position="331"/>
    </location>
</feature>
<evidence type="ECO:0000256" key="4">
    <source>
        <dbReference type="ARBA" id="ARBA00023125"/>
    </source>
</evidence>
<feature type="domain" description="THAP-type" evidence="8">
    <location>
        <begin position="1"/>
        <end position="90"/>
    </location>
</feature>
<evidence type="ECO:0000259" key="8">
    <source>
        <dbReference type="PROSITE" id="PS50950"/>
    </source>
</evidence>
<evidence type="ECO:0000256" key="5">
    <source>
        <dbReference type="PROSITE-ProRule" id="PRU00309"/>
    </source>
</evidence>
<dbReference type="SMART" id="SM00225">
    <property type="entry name" value="BTB"/>
    <property type="match status" value="1"/>
</dbReference>
<evidence type="ECO:0000259" key="7">
    <source>
        <dbReference type="PROSITE" id="PS50097"/>
    </source>
</evidence>
<dbReference type="CDD" id="cd18186">
    <property type="entry name" value="BTB_POZ_ZBTB_KLHL-like"/>
    <property type="match status" value="1"/>
</dbReference>
<keyword evidence="2 5" id="KW-0863">Zinc-finger</keyword>
<feature type="compositionally biased region" description="Low complexity" evidence="6">
    <location>
        <begin position="135"/>
        <end position="144"/>
    </location>
</feature>
<dbReference type="InterPro" id="IPR000210">
    <property type="entry name" value="BTB/POZ_dom"/>
</dbReference>
<keyword evidence="3" id="KW-0862">Zinc</keyword>
<dbReference type="PANTHER" id="PTHR46600">
    <property type="entry name" value="THAP DOMAIN-CONTAINING"/>
    <property type="match status" value="1"/>
</dbReference>
<organism evidence="9 10">
    <name type="scientific">Armadillidium nasatum</name>
    <dbReference type="NCBI Taxonomy" id="96803"/>
    <lineage>
        <taxon>Eukaryota</taxon>
        <taxon>Metazoa</taxon>
        <taxon>Ecdysozoa</taxon>
        <taxon>Arthropoda</taxon>
        <taxon>Crustacea</taxon>
        <taxon>Multicrustacea</taxon>
        <taxon>Malacostraca</taxon>
        <taxon>Eumalacostraca</taxon>
        <taxon>Peracarida</taxon>
        <taxon>Isopoda</taxon>
        <taxon>Oniscidea</taxon>
        <taxon>Crinocheta</taxon>
        <taxon>Armadillidiidae</taxon>
        <taxon>Armadillidium</taxon>
    </lineage>
</organism>
<reference evidence="9 10" key="1">
    <citation type="journal article" date="2019" name="PLoS Biol.">
        <title>Sex chromosomes control vertical transmission of feminizing Wolbachia symbionts in an isopod.</title>
        <authorList>
            <person name="Becking T."/>
            <person name="Chebbi M.A."/>
            <person name="Giraud I."/>
            <person name="Moumen B."/>
            <person name="Laverre T."/>
            <person name="Caubet Y."/>
            <person name="Peccoud J."/>
            <person name="Gilbert C."/>
            <person name="Cordaux R."/>
        </authorList>
    </citation>
    <scope>NUCLEOTIDE SEQUENCE [LARGE SCALE GENOMIC DNA]</scope>
    <source>
        <strain evidence="9">ANa2</strain>
        <tissue evidence="9">Whole body excluding digestive tract and cuticle</tissue>
    </source>
</reference>
<dbReference type="GO" id="GO:0008270">
    <property type="term" value="F:zinc ion binding"/>
    <property type="evidence" value="ECO:0007669"/>
    <property type="project" value="UniProtKB-KW"/>
</dbReference>
<feature type="domain" description="BTB" evidence="7">
    <location>
        <begin position="182"/>
        <end position="250"/>
    </location>
</feature>
<evidence type="ECO:0000313" key="10">
    <source>
        <dbReference type="Proteomes" id="UP000326759"/>
    </source>
</evidence>
<feature type="region of interest" description="Disordered" evidence="6">
    <location>
        <begin position="126"/>
        <end position="159"/>
    </location>
</feature>
<dbReference type="SUPFAM" id="SSF54695">
    <property type="entry name" value="POZ domain"/>
    <property type="match status" value="1"/>
</dbReference>
<feature type="compositionally biased region" description="Low complexity" evidence="6">
    <location>
        <begin position="278"/>
        <end position="293"/>
    </location>
</feature>
<dbReference type="Gene3D" id="3.30.710.10">
    <property type="entry name" value="Potassium Channel Kv1.1, Chain A"/>
    <property type="match status" value="1"/>
</dbReference>
<dbReference type="PANTHER" id="PTHR46600:SF11">
    <property type="entry name" value="THAP DOMAIN-CONTAINING PROTEIN 10"/>
    <property type="match status" value="1"/>
</dbReference>
<evidence type="ECO:0000313" key="9">
    <source>
        <dbReference type="EMBL" id="KAB7498672.1"/>
    </source>
</evidence>
<keyword evidence="1" id="KW-0479">Metal-binding</keyword>
<dbReference type="SMART" id="SM00980">
    <property type="entry name" value="THAP"/>
    <property type="match status" value="1"/>
</dbReference>
<dbReference type="Pfam" id="PF05485">
    <property type="entry name" value="THAP"/>
    <property type="match status" value="1"/>
</dbReference>
<dbReference type="SMART" id="SM00692">
    <property type="entry name" value="DM3"/>
    <property type="match status" value="1"/>
</dbReference>
<dbReference type="Proteomes" id="UP000326759">
    <property type="component" value="Unassembled WGS sequence"/>
</dbReference>
<dbReference type="AlphaFoldDB" id="A0A5N5SXB5"/>
<dbReference type="OrthoDB" id="6380655at2759"/>
<comment type="caution">
    <text evidence="9">The sequence shown here is derived from an EMBL/GenBank/DDBJ whole genome shotgun (WGS) entry which is preliminary data.</text>
</comment>
<evidence type="ECO:0000256" key="6">
    <source>
        <dbReference type="SAM" id="MobiDB-lite"/>
    </source>
</evidence>
<name>A0A5N5SXB5_9CRUS</name>
<keyword evidence="4 5" id="KW-0238">DNA-binding</keyword>
<dbReference type="PROSITE" id="PS50950">
    <property type="entry name" value="ZF_THAP"/>
    <property type="match status" value="1"/>
</dbReference>
<evidence type="ECO:0000256" key="3">
    <source>
        <dbReference type="ARBA" id="ARBA00022833"/>
    </source>
</evidence>
<dbReference type="PROSITE" id="PS50097">
    <property type="entry name" value="BTB"/>
    <property type="match status" value="1"/>
</dbReference>
<evidence type="ECO:0000256" key="1">
    <source>
        <dbReference type="ARBA" id="ARBA00022723"/>
    </source>
</evidence>
<accession>A0A5N5SXB5</accession>
<protein>
    <submittedName>
        <fullName evidence="9">Broad-complex core protein</fullName>
    </submittedName>
</protein>
<sequence>MITCAVSTCRNTSSSTGNSGITFHPFPREDKRSLEWLIKCKRRDKNRASCTDRICSVHFEESCYERDFGHELLGKPPNRKLKTTATPTRNLPYIFIKPSSQPARRVNKMHMRRSISLNNEYRPREVRPLGELRRSSSLQSSPLPTVKEEGPSNPNNDKTVRLVSKTHCEDLLSEIFNDESLMDLTISVDQKRIRAHRVVLQQASGYFKRNLINEDASISSEYLLRLNNISYEDMSRLMAFIYHGEVSVEASDLDRFLKATEFLEVQDLKRLASKYTKKCSGSSSSSNESSSKNSNEEKMNNSNQNSTKNKSETNLKKRLKSNNLSKTQKSKKKLRQGLVATLFLLY</sequence>
<proteinExistence type="predicted"/>
<dbReference type="SUPFAM" id="SSF57716">
    <property type="entry name" value="Glucocorticoid receptor-like (DNA-binding domain)"/>
    <property type="match status" value="1"/>
</dbReference>
<dbReference type="GO" id="GO:0043565">
    <property type="term" value="F:sequence-specific DNA binding"/>
    <property type="evidence" value="ECO:0007669"/>
    <property type="project" value="InterPro"/>
</dbReference>
<keyword evidence="10" id="KW-1185">Reference proteome</keyword>
<dbReference type="InterPro" id="IPR006612">
    <property type="entry name" value="THAP_Znf"/>
</dbReference>
<dbReference type="InterPro" id="IPR011333">
    <property type="entry name" value="SKP1/BTB/POZ_sf"/>
</dbReference>
<dbReference type="Pfam" id="PF00651">
    <property type="entry name" value="BTB"/>
    <property type="match status" value="1"/>
</dbReference>
<evidence type="ECO:0000256" key="2">
    <source>
        <dbReference type="ARBA" id="ARBA00022771"/>
    </source>
</evidence>
<dbReference type="InterPro" id="IPR026516">
    <property type="entry name" value="THAP1/10"/>
</dbReference>
<dbReference type="EMBL" id="SEYY01019102">
    <property type="protein sequence ID" value="KAB7498672.1"/>
    <property type="molecule type" value="Genomic_DNA"/>
</dbReference>
<gene>
    <name evidence="9" type="primary">br_10</name>
    <name evidence="9" type="ORF">Anas_06477</name>
</gene>